<dbReference type="HAMAP" id="MF_00238">
    <property type="entry name" value="Cytidyl_kinase_type1"/>
    <property type="match status" value="1"/>
</dbReference>
<proteinExistence type="inferred from homology"/>
<dbReference type="KEGG" id="sgq:SGLAD_v1c03040"/>
<keyword evidence="3 8" id="KW-0547">Nucleotide-binding</keyword>
<evidence type="ECO:0000256" key="5">
    <source>
        <dbReference type="ARBA" id="ARBA00022840"/>
    </source>
</evidence>
<name>A0A4P7AIG4_9MOLU</name>
<dbReference type="NCBIfam" id="TIGR00017">
    <property type="entry name" value="cmk"/>
    <property type="match status" value="1"/>
</dbReference>
<organism evidence="10 11">
    <name type="scientific">Spiroplasma gladiatoris</name>
    <dbReference type="NCBI Taxonomy" id="2143"/>
    <lineage>
        <taxon>Bacteria</taxon>
        <taxon>Bacillati</taxon>
        <taxon>Mycoplasmatota</taxon>
        <taxon>Mollicutes</taxon>
        <taxon>Entomoplasmatales</taxon>
        <taxon>Spiroplasmataceae</taxon>
        <taxon>Spiroplasma</taxon>
    </lineage>
</organism>
<dbReference type="GO" id="GO:0036431">
    <property type="term" value="F:dCMP kinase activity"/>
    <property type="evidence" value="ECO:0007669"/>
    <property type="project" value="InterPro"/>
</dbReference>
<reference evidence="10 11" key="1">
    <citation type="submission" date="2019-03" db="EMBL/GenBank/DDBJ databases">
        <title>Complete genome sequence of Spiroplasma gladiatoris TG-1 (DSM 22552).</title>
        <authorList>
            <person name="Lin Y.-C."/>
            <person name="Chou L."/>
            <person name="Kuo C.-H."/>
        </authorList>
    </citation>
    <scope>NUCLEOTIDE SEQUENCE [LARGE SCALE GENOMIC DNA]</scope>
    <source>
        <strain evidence="10 11">TG-1</strain>
    </source>
</reference>
<dbReference type="Pfam" id="PF02224">
    <property type="entry name" value="Cytidylate_kin"/>
    <property type="match status" value="1"/>
</dbReference>
<evidence type="ECO:0000259" key="9">
    <source>
        <dbReference type="Pfam" id="PF02224"/>
    </source>
</evidence>
<evidence type="ECO:0000256" key="4">
    <source>
        <dbReference type="ARBA" id="ARBA00022777"/>
    </source>
</evidence>
<dbReference type="AlphaFoldDB" id="A0A4P7AIG4"/>
<evidence type="ECO:0000256" key="6">
    <source>
        <dbReference type="ARBA" id="ARBA00047615"/>
    </source>
</evidence>
<keyword evidence="4 8" id="KW-0418">Kinase</keyword>
<evidence type="ECO:0000256" key="1">
    <source>
        <dbReference type="ARBA" id="ARBA00009427"/>
    </source>
</evidence>
<feature type="binding site" evidence="8">
    <location>
        <begin position="11"/>
        <end position="19"/>
    </location>
    <ligand>
        <name>ATP</name>
        <dbReference type="ChEBI" id="CHEBI:30616"/>
    </ligand>
</feature>
<evidence type="ECO:0000313" key="10">
    <source>
        <dbReference type="EMBL" id="QBQ07503.1"/>
    </source>
</evidence>
<evidence type="ECO:0000256" key="2">
    <source>
        <dbReference type="ARBA" id="ARBA00022679"/>
    </source>
</evidence>
<keyword evidence="8" id="KW-0963">Cytoplasm</keyword>
<dbReference type="GO" id="GO:0005524">
    <property type="term" value="F:ATP binding"/>
    <property type="evidence" value="ECO:0007669"/>
    <property type="project" value="UniProtKB-UniRule"/>
</dbReference>
<keyword evidence="5 8" id="KW-0067">ATP-binding</keyword>
<dbReference type="GO" id="GO:0005737">
    <property type="term" value="C:cytoplasm"/>
    <property type="evidence" value="ECO:0007669"/>
    <property type="project" value="UniProtKB-SubCell"/>
</dbReference>
<dbReference type="SUPFAM" id="SSF52540">
    <property type="entry name" value="P-loop containing nucleoside triphosphate hydrolases"/>
    <property type="match status" value="1"/>
</dbReference>
<evidence type="ECO:0000313" key="11">
    <source>
        <dbReference type="Proteomes" id="UP000294309"/>
    </source>
</evidence>
<gene>
    <name evidence="8 10" type="primary">cmk</name>
    <name evidence="10" type="ORF">SGLAD_v1c03040</name>
</gene>
<evidence type="ECO:0000256" key="8">
    <source>
        <dbReference type="HAMAP-Rule" id="MF_00238"/>
    </source>
</evidence>
<protein>
    <recommendedName>
        <fullName evidence="8">Cytidylate kinase</fullName>
        <shortName evidence="8">CK</shortName>
        <ecNumber evidence="8">2.7.4.25</ecNumber>
    </recommendedName>
    <alternativeName>
        <fullName evidence="8">Cytidine monophosphate kinase</fullName>
        <shortName evidence="8">CMP kinase</shortName>
    </alternativeName>
</protein>
<comment type="similarity">
    <text evidence="1 8">Belongs to the cytidylate kinase family. Type 1 subfamily.</text>
</comment>
<dbReference type="InterPro" id="IPR003136">
    <property type="entry name" value="Cytidylate_kin"/>
</dbReference>
<dbReference type="Gene3D" id="3.40.50.300">
    <property type="entry name" value="P-loop containing nucleotide triphosphate hydrolases"/>
    <property type="match status" value="1"/>
</dbReference>
<keyword evidence="2 8" id="KW-0808">Transferase</keyword>
<evidence type="ECO:0000256" key="3">
    <source>
        <dbReference type="ARBA" id="ARBA00022741"/>
    </source>
</evidence>
<comment type="subcellular location">
    <subcellularLocation>
        <location evidence="8">Cytoplasm</location>
    </subcellularLocation>
</comment>
<accession>A0A4P7AIG4</accession>
<dbReference type="EC" id="2.7.4.25" evidence="8"/>
<dbReference type="EMBL" id="CP038013">
    <property type="protein sequence ID" value="QBQ07503.1"/>
    <property type="molecule type" value="Genomic_DNA"/>
</dbReference>
<feature type="domain" description="Cytidylate kinase" evidence="9">
    <location>
        <begin position="7"/>
        <end position="218"/>
    </location>
</feature>
<dbReference type="CDD" id="cd02020">
    <property type="entry name" value="CMPK"/>
    <property type="match status" value="1"/>
</dbReference>
<dbReference type="InterPro" id="IPR011994">
    <property type="entry name" value="Cytidylate_kinase_dom"/>
</dbReference>
<dbReference type="GO" id="GO:0036430">
    <property type="term" value="F:CMP kinase activity"/>
    <property type="evidence" value="ECO:0007669"/>
    <property type="project" value="RHEA"/>
</dbReference>
<sequence length="221" mass="25548">MKSKINIAVDGTASSGKSSVLMKVAEQLGLHFIDTGLMYRAFTKLCLENNVDFFNEKQIVNQLQNFNCEYKLNNDVFINNKNYTSFLSDYDVAENIKYIAKIDKVREKMVNLQRKMAEDGGKVMVGRDITTVVLPNADLKIYLDCSAEKRAERRFLQNKKNNITPNDYEDILRQINQRDEWDKNRKNSPLLIAKDAWVIDTSNLEIDQVVELIKNKIETII</sequence>
<dbReference type="GO" id="GO:0006220">
    <property type="term" value="P:pyrimidine nucleotide metabolic process"/>
    <property type="evidence" value="ECO:0007669"/>
    <property type="project" value="UniProtKB-UniRule"/>
</dbReference>
<dbReference type="RefSeq" id="WP_134297295.1">
    <property type="nucleotide sequence ID" value="NZ_CP038013.1"/>
</dbReference>
<comment type="catalytic activity">
    <reaction evidence="6 8">
        <text>dCMP + ATP = dCDP + ADP</text>
        <dbReference type="Rhea" id="RHEA:25094"/>
        <dbReference type="ChEBI" id="CHEBI:30616"/>
        <dbReference type="ChEBI" id="CHEBI:57566"/>
        <dbReference type="ChEBI" id="CHEBI:58593"/>
        <dbReference type="ChEBI" id="CHEBI:456216"/>
        <dbReference type="EC" id="2.7.4.25"/>
    </reaction>
</comment>
<comment type="catalytic activity">
    <reaction evidence="7 8">
        <text>CMP + ATP = CDP + ADP</text>
        <dbReference type="Rhea" id="RHEA:11600"/>
        <dbReference type="ChEBI" id="CHEBI:30616"/>
        <dbReference type="ChEBI" id="CHEBI:58069"/>
        <dbReference type="ChEBI" id="CHEBI:60377"/>
        <dbReference type="ChEBI" id="CHEBI:456216"/>
        <dbReference type="EC" id="2.7.4.25"/>
    </reaction>
</comment>
<dbReference type="InterPro" id="IPR027417">
    <property type="entry name" value="P-loop_NTPase"/>
</dbReference>
<dbReference type="OrthoDB" id="9807434at2"/>
<keyword evidence="11" id="KW-1185">Reference proteome</keyword>
<dbReference type="Proteomes" id="UP000294309">
    <property type="component" value="Chromosome"/>
</dbReference>
<evidence type="ECO:0000256" key="7">
    <source>
        <dbReference type="ARBA" id="ARBA00048478"/>
    </source>
</evidence>